<gene>
    <name evidence="3" type="ORF">E5356_13495</name>
    <name evidence="2" type="ORF">IMSAGC001_00158</name>
</gene>
<evidence type="ECO:0000313" key="2">
    <source>
        <dbReference type="EMBL" id="GFH84763.1"/>
    </source>
</evidence>
<reference evidence="2 5" key="2">
    <citation type="journal article" date="2020" name="Microbiome">
        <title>Single-cell genomics of uncultured bacteria reveals dietary fiber responders in the mouse gut microbiota.</title>
        <authorList>
            <person name="Chijiiwa R."/>
            <person name="Hosokawa M."/>
            <person name="Kogawa M."/>
            <person name="Nishikawa Y."/>
            <person name="Ide K."/>
            <person name="Sakanashi C."/>
            <person name="Takahashi K."/>
            <person name="Takeyama H."/>
        </authorList>
    </citation>
    <scope>NUCLEOTIDE SEQUENCE [LARGE SCALE GENOMIC DNA]</scope>
    <source>
        <strain evidence="2">IMSAGC_001</strain>
    </source>
</reference>
<dbReference type="EMBL" id="BLLS01000001">
    <property type="protein sequence ID" value="GFH84763.1"/>
    <property type="molecule type" value="Genomic_DNA"/>
</dbReference>
<sequence length="181" mass="20689">MNTSTPHQIEKKELFTPTISDEQICAKFREGENIYNIVNWYSNITGKGIEESKDIIVRLLFDRSDMGDYAKEVLLNTDYYNYIMEGITPSPESKSDKRWGWLFKFMGIVLASFVLFVIFLAIGNAGIANVLFFIFVLGGSYSIVWGMSERNNARIFGYIMSLIITIIALCAIWNAAFNWES</sequence>
<keyword evidence="1" id="KW-0812">Transmembrane</keyword>
<feature type="transmembrane region" description="Helical" evidence="1">
    <location>
        <begin position="128"/>
        <end position="148"/>
    </location>
</feature>
<comment type="caution">
    <text evidence="3">The sequence shown here is derived from an EMBL/GenBank/DDBJ whole genome shotgun (WGS) entry which is preliminary data.</text>
</comment>
<keyword evidence="4" id="KW-1185">Reference proteome</keyword>
<dbReference type="Proteomes" id="UP000491181">
    <property type="component" value="Unassembled WGS sequence"/>
</dbReference>
<dbReference type="AlphaFoldDB" id="A0A4S2AJQ1"/>
<feature type="transmembrane region" description="Helical" evidence="1">
    <location>
        <begin position="101"/>
        <end position="122"/>
    </location>
</feature>
<evidence type="ECO:0000256" key="1">
    <source>
        <dbReference type="SAM" id="Phobius"/>
    </source>
</evidence>
<dbReference type="RefSeq" id="WP_136014604.1">
    <property type="nucleotide sequence ID" value="NZ_BLLS01000001.1"/>
</dbReference>
<accession>A0A4S2AJQ1</accession>
<dbReference type="Proteomes" id="UP000305751">
    <property type="component" value="Unassembled WGS sequence"/>
</dbReference>
<evidence type="ECO:0000313" key="4">
    <source>
        <dbReference type="Proteomes" id="UP000305751"/>
    </source>
</evidence>
<keyword evidence="1" id="KW-0472">Membrane</keyword>
<protein>
    <submittedName>
        <fullName evidence="3">Uncharacterized protein</fullName>
    </submittedName>
</protein>
<organism evidence="3 4">
    <name type="scientific">Bacteroides acidifaciens</name>
    <dbReference type="NCBI Taxonomy" id="85831"/>
    <lineage>
        <taxon>Bacteria</taxon>
        <taxon>Pseudomonadati</taxon>
        <taxon>Bacteroidota</taxon>
        <taxon>Bacteroidia</taxon>
        <taxon>Bacteroidales</taxon>
        <taxon>Bacteroidaceae</taxon>
        <taxon>Bacteroides</taxon>
    </lineage>
</organism>
<reference evidence="3 4" key="1">
    <citation type="submission" date="2019-04" db="EMBL/GenBank/DDBJ databases">
        <title>Microbes associate with the intestines of laboratory mice.</title>
        <authorList>
            <person name="Navarre W."/>
            <person name="Wong E."/>
            <person name="Huang K."/>
            <person name="Tropini C."/>
            <person name="Ng K."/>
            <person name="Yu B."/>
        </authorList>
    </citation>
    <scope>NUCLEOTIDE SEQUENCE [LARGE SCALE GENOMIC DNA]</scope>
    <source>
        <strain evidence="3 4">NM70_E10</strain>
    </source>
</reference>
<keyword evidence="1" id="KW-1133">Transmembrane helix</keyword>
<proteinExistence type="predicted"/>
<evidence type="ECO:0000313" key="5">
    <source>
        <dbReference type="Proteomes" id="UP000491181"/>
    </source>
</evidence>
<name>A0A4S2AJQ1_9BACE</name>
<feature type="transmembrane region" description="Helical" evidence="1">
    <location>
        <begin position="155"/>
        <end position="176"/>
    </location>
</feature>
<dbReference type="EMBL" id="SRZA01000044">
    <property type="protein sequence ID" value="TGY01296.1"/>
    <property type="molecule type" value="Genomic_DNA"/>
</dbReference>
<evidence type="ECO:0000313" key="3">
    <source>
        <dbReference type="EMBL" id="TGY01296.1"/>
    </source>
</evidence>